<keyword evidence="3" id="KW-0433">Leucine-rich repeat</keyword>
<organism evidence="14 15">
    <name type="scientific">Carnegiea gigantea</name>
    <dbReference type="NCBI Taxonomy" id="171969"/>
    <lineage>
        <taxon>Eukaryota</taxon>
        <taxon>Viridiplantae</taxon>
        <taxon>Streptophyta</taxon>
        <taxon>Embryophyta</taxon>
        <taxon>Tracheophyta</taxon>
        <taxon>Spermatophyta</taxon>
        <taxon>Magnoliopsida</taxon>
        <taxon>eudicotyledons</taxon>
        <taxon>Gunneridae</taxon>
        <taxon>Pentapetalae</taxon>
        <taxon>Caryophyllales</taxon>
        <taxon>Cactineae</taxon>
        <taxon>Cactaceae</taxon>
        <taxon>Cactoideae</taxon>
        <taxon>Echinocereeae</taxon>
        <taxon>Carnegiea</taxon>
    </lineage>
</organism>
<feature type="transmembrane region" description="Helical" evidence="11">
    <location>
        <begin position="241"/>
        <end position="264"/>
    </location>
</feature>
<sequence>MGTLHISLIINALFFWATLAGIVNPQPVPSEAEILLKFKQSLANTGALNNWNTSTPPCEGGKRIWAGVLCSEDRVWGLQLENMSLSGGIDIDTLLKLAQLRTLSFMNNSFSGPLPPINKLGWLKSLFLSYNNFSGEIGDDAFKGMMSLKKVYMGHNSFSGRVPQSLADLPKLLEVSLENNQFVGHVPDFKSQNLKLLNLSSNFVDGPIPPSLRQMNSSSFFGNPGLCGPPLQNPCPKSNTLPITIVIVVTIALLVLITFIFLLARNKNKDRNTSKTSSRSLDLEGGSVSRSGRPPLHPDHKSNRHKHQSNGIVGHHNNNPQTARASLERPTSYKKTDNGKLCFLRNDRQKFEMQDLLKASAEVLGSGSFGSSYKAAIVGGPTFVVKRFRQMNNVGKEEFQNHMRRLGRLRHPNILPLVAFFHKREEKLIISDFVENGSLASHLHIGRRHGEQSGLKWSTRLKIIKGVARGLAYLYRELPQLGSPHGHLKSSNVLLDEHFEPLLSDYALAPLVNKDHAEQVMVAYKSPEFTESNMITKKTDVWCLGILILETLTGQFPTNYLKHGKGGNDELATWVNQVVKEEWSSDMFDVEMRASRRSKGEMLKLLKIGMWCCEWNVEKRWSLREAVEKIEELKENDKDEDQGDQFLSIGSGRELYSTISSITEENVSFRG</sequence>
<evidence type="ECO:0000256" key="3">
    <source>
        <dbReference type="ARBA" id="ARBA00022614"/>
    </source>
</evidence>
<dbReference type="Pfam" id="PF13855">
    <property type="entry name" value="LRR_8"/>
    <property type="match status" value="1"/>
</dbReference>
<dbReference type="InterPro" id="IPR046959">
    <property type="entry name" value="PRK1-6/SRF4-like"/>
</dbReference>
<feature type="domain" description="Protein kinase" evidence="13">
    <location>
        <begin position="358"/>
        <end position="647"/>
    </location>
</feature>
<evidence type="ECO:0000256" key="10">
    <source>
        <dbReference type="SAM" id="MobiDB-lite"/>
    </source>
</evidence>
<evidence type="ECO:0000256" key="9">
    <source>
        <dbReference type="ARBA" id="ARBA00023170"/>
    </source>
</evidence>
<evidence type="ECO:0000313" key="14">
    <source>
        <dbReference type="EMBL" id="KAJ8451322.1"/>
    </source>
</evidence>
<comment type="subcellular location">
    <subcellularLocation>
        <location evidence="1">Membrane</location>
        <topology evidence="1">Single-pass membrane protein</topology>
    </subcellularLocation>
</comment>
<dbReference type="AlphaFoldDB" id="A0A9Q1KZE4"/>
<dbReference type="FunFam" id="1.10.510.10:FF:000480">
    <property type="entry name" value="Pollen receptor-like kinase 1"/>
    <property type="match status" value="1"/>
</dbReference>
<dbReference type="InterPro" id="IPR001611">
    <property type="entry name" value="Leu-rich_rpt"/>
</dbReference>
<dbReference type="Pfam" id="PF00069">
    <property type="entry name" value="Pkinase"/>
    <property type="match status" value="1"/>
</dbReference>
<dbReference type="Gene3D" id="3.80.10.10">
    <property type="entry name" value="Ribonuclease Inhibitor"/>
    <property type="match status" value="2"/>
</dbReference>
<protein>
    <recommendedName>
        <fullName evidence="13">Protein kinase domain-containing protein</fullName>
    </recommendedName>
</protein>
<dbReference type="GO" id="GO:0016020">
    <property type="term" value="C:membrane"/>
    <property type="evidence" value="ECO:0007669"/>
    <property type="project" value="UniProtKB-SubCell"/>
</dbReference>
<keyword evidence="2" id="KW-0597">Phosphoprotein</keyword>
<dbReference type="GO" id="GO:0004672">
    <property type="term" value="F:protein kinase activity"/>
    <property type="evidence" value="ECO:0007669"/>
    <property type="project" value="InterPro"/>
</dbReference>
<dbReference type="InterPro" id="IPR032675">
    <property type="entry name" value="LRR_dom_sf"/>
</dbReference>
<keyword evidence="5 12" id="KW-0732">Signal</keyword>
<dbReference type="SUPFAM" id="SSF52058">
    <property type="entry name" value="L domain-like"/>
    <property type="match status" value="1"/>
</dbReference>
<dbReference type="Pfam" id="PF08263">
    <property type="entry name" value="LRRNT_2"/>
    <property type="match status" value="1"/>
</dbReference>
<evidence type="ECO:0000256" key="6">
    <source>
        <dbReference type="ARBA" id="ARBA00022737"/>
    </source>
</evidence>
<evidence type="ECO:0000256" key="12">
    <source>
        <dbReference type="SAM" id="SignalP"/>
    </source>
</evidence>
<keyword evidence="15" id="KW-1185">Reference proteome</keyword>
<keyword evidence="6" id="KW-0677">Repeat</keyword>
<comment type="caution">
    <text evidence="14">The sequence shown here is derived from an EMBL/GenBank/DDBJ whole genome shotgun (WGS) entry which is preliminary data.</text>
</comment>
<evidence type="ECO:0000256" key="1">
    <source>
        <dbReference type="ARBA" id="ARBA00004167"/>
    </source>
</evidence>
<dbReference type="InterPro" id="IPR013210">
    <property type="entry name" value="LRR_N_plant-typ"/>
</dbReference>
<feature type="chain" id="PRO_5040142959" description="Protein kinase domain-containing protein" evidence="12">
    <location>
        <begin position="21"/>
        <end position="671"/>
    </location>
</feature>
<dbReference type="InterPro" id="IPR011009">
    <property type="entry name" value="Kinase-like_dom_sf"/>
</dbReference>
<dbReference type="Gene3D" id="1.10.510.10">
    <property type="entry name" value="Transferase(Phosphotransferase) domain 1"/>
    <property type="match status" value="1"/>
</dbReference>
<dbReference type="SUPFAM" id="SSF56112">
    <property type="entry name" value="Protein kinase-like (PK-like)"/>
    <property type="match status" value="1"/>
</dbReference>
<dbReference type="GO" id="GO:0005524">
    <property type="term" value="F:ATP binding"/>
    <property type="evidence" value="ECO:0007669"/>
    <property type="project" value="InterPro"/>
</dbReference>
<evidence type="ECO:0000256" key="8">
    <source>
        <dbReference type="ARBA" id="ARBA00023136"/>
    </source>
</evidence>
<keyword evidence="4 11" id="KW-0812">Transmembrane</keyword>
<reference evidence="14" key="1">
    <citation type="submission" date="2022-04" db="EMBL/GenBank/DDBJ databases">
        <title>Carnegiea gigantea Genome sequencing and assembly v2.</title>
        <authorList>
            <person name="Copetti D."/>
            <person name="Sanderson M.J."/>
            <person name="Burquez A."/>
            <person name="Wojciechowski M.F."/>
        </authorList>
    </citation>
    <scope>NUCLEOTIDE SEQUENCE</scope>
    <source>
        <strain evidence="14">SGP5-SGP5p</strain>
        <tissue evidence="14">Aerial part</tissue>
    </source>
</reference>
<evidence type="ECO:0000256" key="4">
    <source>
        <dbReference type="ARBA" id="ARBA00022692"/>
    </source>
</evidence>
<feature type="signal peptide" evidence="12">
    <location>
        <begin position="1"/>
        <end position="20"/>
    </location>
</feature>
<dbReference type="Pfam" id="PF00560">
    <property type="entry name" value="LRR_1"/>
    <property type="match status" value="1"/>
</dbReference>
<evidence type="ECO:0000256" key="11">
    <source>
        <dbReference type="SAM" id="Phobius"/>
    </source>
</evidence>
<dbReference type="PROSITE" id="PS50011">
    <property type="entry name" value="PROTEIN_KINASE_DOM"/>
    <property type="match status" value="1"/>
</dbReference>
<evidence type="ECO:0000256" key="2">
    <source>
        <dbReference type="ARBA" id="ARBA00022553"/>
    </source>
</evidence>
<dbReference type="Proteomes" id="UP001153076">
    <property type="component" value="Unassembled WGS sequence"/>
</dbReference>
<dbReference type="InterPro" id="IPR000719">
    <property type="entry name" value="Prot_kinase_dom"/>
</dbReference>
<evidence type="ECO:0000256" key="5">
    <source>
        <dbReference type="ARBA" id="ARBA00022729"/>
    </source>
</evidence>
<proteinExistence type="predicted"/>
<accession>A0A9Q1KZE4</accession>
<dbReference type="EMBL" id="JAKOGI010000010">
    <property type="protein sequence ID" value="KAJ8451322.1"/>
    <property type="molecule type" value="Genomic_DNA"/>
</dbReference>
<evidence type="ECO:0000259" key="13">
    <source>
        <dbReference type="PROSITE" id="PS50011"/>
    </source>
</evidence>
<dbReference type="PANTHER" id="PTHR48007">
    <property type="entry name" value="LEUCINE-RICH REPEAT RECEPTOR-LIKE PROTEIN KINASE PXC1"/>
    <property type="match status" value="1"/>
</dbReference>
<keyword evidence="7 11" id="KW-1133">Transmembrane helix</keyword>
<keyword evidence="8 11" id="KW-0472">Membrane</keyword>
<gene>
    <name evidence="14" type="ORF">Cgig2_014094</name>
</gene>
<keyword evidence="9" id="KW-0675">Receptor</keyword>
<dbReference type="Gene3D" id="3.30.200.20">
    <property type="entry name" value="Phosphorylase Kinase, domain 1"/>
    <property type="match status" value="1"/>
</dbReference>
<dbReference type="OrthoDB" id="418615at2759"/>
<name>A0A9Q1KZE4_9CARY</name>
<dbReference type="PANTHER" id="PTHR48007:SF19">
    <property type="entry name" value="POLLEN RECEPTOR-LIKE KINASE 5"/>
    <property type="match status" value="1"/>
</dbReference>
<evidence type="ECO:0000313" key="15">
    <source>
        <dbReference type="Proteomes" id="UP001153076"/>
    </source>
</evidence>
<evidence type="ECO:0000256" key="7">
    <source>
        <dbReference type="ARBA" id="ARBA00022989"/>
    </source>
</evidence>
<feature type="region of interest" description="Disordered" evidence="10">
    <location>
        <begin position="270"/>
        <end position="334"/>
    </location>
</feature>